<accession>A0ABR0KIV1</accession>
<sequence length="352" mass="38539">MSNKITKVIARQKEKIAEGNYYEAHQQFRVITSRYLKSSDYNSAADILSSGSLLLLRAGQGGSGGDLAITLLTDVYIKVQWAVNRENKDRILEVLKAFPPGEPTRKRFVQELGNWMTKEEIEGSNSERGDAELHHEIGLIFASEGEAYEAEKHLLLGQTPQSVQPLANLHYQWYREDSPHTAAIYASRSVLGYLVLGNLQAATTAMAVFTSQLLSSNAGIPTQTIESSKSSVRIFPSLPLLNFLSLLLLAVQKGDKALFQQLAKHYAAHLKDVNELWSDPLAQIGEIWFGIRIPRQGGNPLFDMMGSMMFGGGQRKPAGQAGRSSTPKPAPAQISGSSAASKEKPPVAMDLD</sequence>
<evidence type="ECO:0000313" key="4">
    <source>
        <dbReference type="Proteomes" id="UP001345013"/>
    </source>
</evidence>
<evidence type="ECO:0000256" key="2">
    <source>
        <dbReference type="SAM" id="MobiDB-lite"/>
    </source>
</evidence>
<evidence type="ECO:0000256" key="1">
    <source>
        <dbReference type="ARBA" id="ARBA00005351"/>
    </source>
</evidence>
<organism evidence="3 4">
    <name type="scientific">Lithohypha guttulata</name>
    <dbReference type="NCBI Taxonomy" id="1690604"/>
    <lineage>
        <taxon>Eukaryota</taxon>
        <taxon>Fungi</taxon>
        <taxon>Dikarya</taxon>
        <taxon>Ascomycota</taxon>
        <taxon>Pezizomycotina</taxon>
        <taxon>Eurotiomycetes</taxon>
        <taxon>Chaetothyriomycetidae</taxon>
        <taxon>Chaetothyriales</taxon>
        <taxon>Trichomeriaceae</taxon>
        <taxon>Lithohypha</taxon>
    </lineage>
</organism>
<dbReference type="Gene3D" id="1.25.40.10">
    <property type="entry name" value="Tetratricopeptide repeat domain"/>
    <property type="match status" value="1"/>
</dbReference>
<dbReference type="InterPro" id="IPR007317">
    <property type="entry name" value="GET4"/>
</dbReference>
<name>A0ABR0KIV1_9EURO</name>
<comment type="caution">
    <text evidence="3">The sequence shown here is derived from an EMBL/GenBank/DDBJ whole genome shotgun (WGS) entry which is preliminary data.</text>
</comment>
<comment type="similarity">
    <text evidence="1">Belongs to the GET4 family.</text>
</comment>
<keyword evidence="4" id="KW-1185">Reference proteome</keyword>
<feature type="region of interest" description="Disordered" evidence="2">
    <location>
        <begin position="312"/>
        <end position="352"/>
    </location>
</feature>
<dbReference type="Pfam" id="PF04190">
    <property type="entry name" value="GET4"/>
    <property type="match status" value="1"/>
</dbReference>
<dbReference type="Proteomes" id="UP001345013">
    <property type="component" value="Unassembled WGS sequence"/>
</dbReference>
<dbReference type="PANTHER" id="PTHR12875">
    <property type="entry name" value="GOLGI TO ER TRAFFIC PROTEIN 4 HOMOLOG"/>
    <property type="match status" value="1"/>
</dbReference>
<evidence type="ECO:0000313" key="3">
    <source>
        <dbReference type="EMBL" id="KAK5097669.1"/>
    </source>
</evidence>
<reference evidence="3 4" key="1">
    <citation type="submission" date="2023-08" db="EMBL/GenBank/DDBJ databases">
        <title>Black Yeasts Isolated from many extreme environments.</title>
        <authorList>
            <person name="Coleine C."/>
            <person name="Stajich J.E."/>
            <person name="Selbmann L."/>
        </authorList>
    </citation>
    <scope>NUCLEOTIDE SEQUENCE [LARGE SCALE GENOMIC DNA]</scope>
    <source>
        <strain evidence="3 4">CCFEE 5885</strain>
    </source>
</reference>
<gene>
    <name evidence="3" type="ORF">LTR24_002135</name>
</gene>
<dbReference type="EMBL" id="JAVRRG010000017">
    <property type="protein sequence ID" value="KAK5097669.1"/>
    <property type="molecule type" value="Genomic_DNA"/>
</dbReference>
<protein>
    <submittedName>
        <fullName evidence="3">Uncharacterized protein</fullName>
    </submittedName>
</protein>
<dbReference type="InterPro" id="IPR011990">
    <property type="entry name" value="TPR-like_helical_dom_sf"/>
</dbReference>
<proteinExistence type="inferred from homology"/>
<dbReference type="PANTHER" id="PTHR12875:SF0">
    <property type="entry name" value="GOLGI TO ER TRAFFIC PROTEIN 4 HOMOLOG"/>
    <property type="match status" value="1"/>
</dbReference>